<accession>A0A284RZR7</accession>
<dbReference type="EMBL" id="FUEG01000023">
    <property type="protein sequence ID" value="SJL14258.1"/>
    <property type="molecule type" value="Genomic_DNA"/>
</dbReference>
<proteinExistence type="predicted"/>
<reference evidence="3" key="1">
    <citation type="journal article" date="2017" name="Nat. Ecol. Evol.">
        <title>Genome expansion and lineage-specific genetic innovations in the forest pathogenic fungi Armillaria.</title>
        <authorList>
            <person name="Sipos G."/>
            <person name="Prasanna A.N."/>
            <person name="Walter M.C."/>
            <person name="O'Connor E."/>
            <person name="Balint B."/>
            <person name="Krizsan K."/>
            <person name="Kiss B."/>
            <person name="Hess J."/>
            <person name="Varga T."/>
            <person name="Slot J."/>
            <person name="Riley R."/>
            <person name="Boka B."/>
            <person name="Rigling D."/>
            <person name="Barry K."/>
            <person name="Lee J."/>
            <person name="Mihaltcheva S."/>
            <person name="LaButti K."/>
            <person name="Lipzen A."/>
            <person name="Waldron R."/>
            <person name="Moloney N.M."/>
            <person name="Sperisen C."/>
            <person name="Kredics L."/>
            <person name="Vagvoelgyi C."/>
            <person name="Patrignani A."/>
            <person name="Fitzpatrick D."/>
            <person name="Nagy I."/>
            <person name="Doyle S."/>
            <person name="Anderson J.B."/>
            <person name="Grigoriev I.V."/>
            <person name="Gueldener U."/>
            <person name="Muensterkoetter M."/>
            <person name="Nagy L.G."/>
        </authorList>
    </citation>
    <scope>NUCLEOTIDE SEQUENCE [LARGE SCALE GENOMIC DNA]</scope>
    <source>
        <strain evidence="3">C18/9</strain>
    </source>
</reference>
<name>A0A284RZR7_ARMOS</name>
<gene>
    <name evidence="2" type="ORF">ARMOST_17714</name>
</gene>
<feature type="compositionally biased region" description="Polar residues" evidence="1">
    <location>
        <begin position="69"/>
        <end position="87"/>
    </location>
</feature>
<feature type="region of interest" description="Disordered" evidence="1">
    <location>
        <begin position="56"/>
        <end position="94"/>
    </location>
</feature>
<sequence length="94" mass="10404">MSEVIEYIGAATSDMGGRRAGTVCRRLVVHGAWIIKRWRVDLGAKVSEGSVKLLDDPEDEFESKRSMQAPWTRSSPPTHGQSSTESYASLLPLR</sequence>
<dbReference type="Proteomes" id="UP000219338">
    <property type="component" value="Unassembled WGS sequence"/>
</dbReference>
<evidence type="ECO:0000256" key="1">
    <source>
        <dbReference type="SAM" id="MobiDB-lite"/>
    </source>
</evidence>
<dbReference type="AlphaFoldDB" id="A0A284RZR7"/>
<evidence type="ECO:0000313" key="2">
    <source>
        <dbReference type="EMBL" id="SJL14258.1"/>
    </source>
</evidence>
<keyword evidence="3" id="KW-1185">Reference proteome</keyword>
<organism evidence="2 3">
    <name type="scientific">Armillaria ostoyae</name>
    <name type="common">Armillaria root rot fungus</name>
    <dbReference type="NCBI Taxonomy" id="47428"/>
    <lineage>
        <taxon>Eukaryota</taxon>
        <taxon>Fungi</taxon>
        <taxon>Dikarya</taxon>
        <taxon>Basidiomycota</taxon>
        <taxon>Agaricomycotina</taxon>
        <taxon>Agaricomycetes</taxon>
        <taxon>Agaricomycetidae</taxon>
        <taxon>Agaricales</taxon>
        <taxon>Marasmiineae</taxon>
        <taxon>Physalacriaceae</taxon>
        <taxon>Armillaria</taxon>
    </lineage>
</organism>
<protein>
    <submittedName>
        <fullName evidence="2">Uncharacterized protein</fullName>
    </submittedName>
</protein>
<evidence type="ECO:0000313" key="3">
    <source>
        <dbReference type="Proteomes" id="UP000219338"/>
    </source>
</evidence>